<dbReference type="InParanoid" id="A0A7M7RFM2"/>
<keyword evidence="5" id="KW-1185">Reference proteome</keyword>
<evidence type="ECO:0000256" key="1">
    <source>
        <dbReference type="ARBA" id="ARBA00005771"/>
    </source>
</evidence>
<dbReference type="Pfam" id="PF00685">
    <property type="entry name" value="Sulfotransfer_1"/>
    <property type="match status" value="1"/>
</dbReference>
<comment type="similarity">
    <text evidence="1">Belongs to the sulfotransferase 1 family.</text>
</comment>
<evidence type="ECO:0000256" key="2">
    <source>
        <dbReference type="ARBA" id="ARBA00022679"/>
    </source>
</evidence>
<dbReference type="GO" id="GO:0005737">
    <property type="term" value="C:cytoplasm"/>
    <property type="evidence" value="ECO:0000318"/>
    <property type="project" value="GO_Central"/>
</dbReference>
<dbReference type="EnsemblMetazoa" id="XM_782982">
    <property type="protein sequence ID" value="XP_788075"/>
    <property type="gene ID" value="LOC583055"/>
</dbReference>
<dbReference type="GeneID" id="583055"/>
<organism evidence="4 5">
    <name type="scientific">Strongylocentrotus purpuratus</name>
    <name type="common">Purple sea urchin</name>
    <dbReference type="NCBI Taxonomy" id="7668"/>
    <lineage>
        <taxon>Eukaryota</taxon>
        <taxon>Metazoa</taxon>
        <taxon>Echinodermata</taxon>
        <taxon>Eleutherozoa</taxon>
        <taxon>Echinozoa</taxon>
        <taxon>Echinoidea</taxon>
        <taxon>Euechinoidea</taxon>
        <taxon>Echinacea</taxon>
        <taxon>Camarodonta</taxon>
        <taxon>Echinidea</taxon>
        <taxon>Strongylocentrotidae</taxon>
        <taxon>Strongylocentrotus</taxon>
    </lineage>
</organism>
<name>A0A7M7RFM2_STRPU</name>
<dbReference type="KEGG" id="spu:583055"/>
<reference evidence="5" key="1">
    <citation type="submission" date="2015-02" db="EMBL/GenBank/DDBJ databases">
        <title>Genome sequencing for Strongylocentrotus purpuratus.</title>
        <authorList>
            <person name="Murali S."/>
            <person name="Liu Y."/>
            <person name="Vee V."/>
            <person name="English A."/>
            <person name="Wang M."/>
            <person name="Skinner E."/>
            <person name="Han Y."/>
            <person name="Muzny D.M."/>
            <person name="Worley K.C."/>
            <person name="Gibbs R.A."/>
        </authorList>
    </citation>
    <scope>NUCLEOTIDE SEQUENCE</scope>
</reference>
<reference evidence="4" key="2">
    <citation type="submission" date="2021-01" db="UniProtKB">
        <authorList>
            <consortium name="EnsemblMetazoa"/>
        </authorList>
    </citation>
    <scope>IDENTIFICATION</scope>
</reference>
<dbReference type="GO" id="GO:0051923">
    <property type="term" value="P:sulfation"/>
    <property type="evidence" value="ECO:0000318"/>
    <property type="project" value="GO_Central"/>
</dbReference>
<accession>A0A7M7RFM2</accession>
<sequence length="306" mass="35459">MADEGNLPYYLNQHKYKGIMYPNYALDSSIERLKSFEVRPDDIWILTFPKAGTHWMMEIVGLILSDGDPDKIDRSLFAQTVEMINLDQRFPATKDEEKQYPVDMAPFLDVIEKAPSPRAVLTHLQFDLLPRDILKAKVIYLARNPKDIIVSWFQFVGKSRALPLTMDRTIEDFITGEMQWGPWPGHVRSFWELKDHDNVTFVFYEDLKKEPAKYIQKISSGIGRPLSEEVLQKVVKFSHIDAQKATFKKMAESGKGNFVKAVGEFSFLNTGVSGRWKNFFTVAQNESFDEWYKNKMATTDLKFTFE</sequence>
<dbReference type="SUPFAM" id="SSF52540">
    <property type="entry name" value="P-loop containing nucleoside triphosphate hydrolases"/>
    <property type="match status" value="1"/>
</dbReference>
<proteinExistence type="inferred from homology"/>
<dbReference type="Gene3D" id="3.40.50.300">
    <property type="entry name" value="P-loop containing nucleotide triphosphate hydrolases"/>
    <property type="match status" value="1"/>
</dbReference>
<dbReference type="OrthoDB" id="205623at2759"/>
<dbReference type="InterPro" id="IPR027417">
    <property type="entry name" value="P-loop_NTPase"/>
</dbReference>
<feature type="domain" description="Sulfotransferase" evidence="3">
    <location>
        <begin position="40"/>
        <end position="299"/>
    </location>
</feature>
<dbReference type="Proteomes" id="UP000007110">
    <property type="component" value="Unassembled WGS sequence"/>
</dbReference>
<keyword evidence="2" id="KW-0808">Transferase</keyword>
<protein>
    <recommendedName>
        <fullName evidence="3">Sulfotransferase domain-containing protein</fullName>
    </recommendedName>
</protein>
<evidence type="ECO:0000259" key="3">
    <source>
        <dbReference type="Pfam" id="PF00685"/>
    </source>
</evidence>
<evidence type="ECO:0000313" key="5">
    <source>
        <dbReference type="Proteomes" id="UP000007110"/>
    </source>
</evidence>
<dbReference type="PANTHER" id="PTHR11783">
    <property type="entry name" value="SULFOTRANSFERASE SULT"/>
    <property type="match status" value="1"/>
</dbReference>
<dbReference type="InterPro" id="IPR000863">
    <property type="entry name" value="Sulfotransferase_dom"/>
</dbReference>
<dbReference type="GO" id="GO:0008146">
    <property type="term" value="F:sulfotransferase activity"/>
    <property type="evidence" value="ECO:0000318"/>
    <property type="project" value="GO_Central"/>
</dbReference>
<dbReference type="RefSeq" id="XP_788075.4">
    <property type="nucleotide sequence ID" value="XM_782982.4"/>
</dbReference>
<evidence type="ECO:0000313" key="4">
    <source>
        <dbReference type="EnsemblMetazoa" id="XP_788075"/>
    </source>
</evidence>
<dbReference type="AlphaFoldDB" id="A0A7M7RFM2"/>
<dbReference type="OMA" id="QTVEMIN"/>